<feature type="transmembrane region" description="Helical" evidence="9">
    <location>
        <begin position="12"/>
        <end position="31"/>
    </location>
</feature>
<comment type="function">
    <text evidence="8">Major component of the acid-resistance (AR) system allowing enteric pathogens to survive the acidic environment in the stomach. Exchanges extracellular arginine for its intracellular decarboxylation product agmatine (Agm) thereby expelling intracellular protons. Probably undergoes several conformational states in order to translocate the substrate across the membrane; keeps the substrate accessible to only 1 side of the membrane at a time by opening and closing 3 membrane-internal gates.</text>
</comment>
<dbReference type="NCBIfam" id="NF007929">
    <property type="entry name" value="PRK10644.1"/>
    <property type="match status" value="1"/>
</dbReference>
<evidence type="ECO:0000256" key="5">
    <source>
        <dbReference type="ARBA" id="ARBA00022692"/>
    </source>
</evidence>
<dbReference type="PIRSF" id="PIRSF006060">
    <property type="entry name" value="AA_transporter"/>
    <property type="match status" value="1"/>
</dbReference>
<dbReference type="PANTHER" id="PTHR42770">
    <property type="entry name" value="AMINO ACID TRANSPORTER-RELATED"/>
    <property type="match status" value="1"/>
</dbReference>
<keyword evidence="7 9" id="KW-0472">Membrane</keyword>
<feature type="transmembrane region" description="Helical" evidence="9">
    <location>
        <begin position="386"/>
        <end position="404"/>
    </location>
</feature>
<feature type="transmembrane region" description="Helical" evidence="9">
    <location>
        <begin position="229"/>
        <end position="254"/>
    </location>
</feature>
<dbReference type="OrthoDB" id="3185104at2"/>
<name>A0A2L1UL46_9GAMM</name>
<feature type="transmembrane region" description="Helical" evidence="9">
    <location>
        <begin position="91"/>
        <end position="116"/>
    </location>
</feature>
<dbReference type="PANTHER" id="PTHR42770:SF18">
    <property type="entry name" value="ARGININE_AGMATINE ANTIPORTER"/>
    <property type="match status" value="1"/>
</dbReference>
<comment type="subcellular location">
    <subcellularLocation>
        <location evidence="1">Cell membrane</location>
        <topology evidence="1">Multi-pass membrane protein</topology>
    </subcellularLocation>
</comment>
<evidence type="ECO:0000256" key="8">
    <source>
        <dbReference type="ARBA" id="ARBA00045636"/>
    </source>
</evidence>
<dbReference type="Proteomes" id="UP000239197">
    <property type="component" value="Chromosome"/>
</dbReference>
<feature type="transmembrane region" description="Helical" evidence="9">
    <location>
        <begin position="43"/>
        <end position="61"/>
    </location>
</feature>
<feature type="transmembrane region" description="Helical" evidence="9">
    <location>
        <begin position="350"/>
        <end position="374"/>
    </location>
</feature>
<protein>
    <recommendedName>
        <fullName evidence="3">Arginine/agmatine antiporter</fullName>
    </recommendedName>
</protein>
<keyword evidence="6 9" id="KW-1133">Transmembrane helix</keyword>
<gene>
    <name evidence="10" type="ORF">BV494_01405</name>
</gene>
<evidence type="ECO:0000313" key="10">
    <source>
        <dbReference type="EMBL" id="AVF33660.1"/>
    </source>
</evidence>
<dbReference type="KEGG" id="rox:BV494_01405"/>
<comment type="similarity">
    <text evidence="2">Belongs to the amino acid-polyamine-organocation (APC) superfamily. Basic amino acid/polyamine antiporter (APA) (TC 2.A.3.2) family.</text>
</comment>
<evidence type="ECO:0000256" key="4">
    <source>
        <dbReference type="ARBA" id="ARBA00022475"/>
    </source>
</evidence>
<keyword evidence="4" id="KW-1003">Cell membrane</keyword>
<dbReference type="GO" id="GO:0005886">
    <property type="term" value="C:plasma membrane"/>
    <property type="evidence" value="ECO:0007669"/>
    <property type="project" value="UniProtKB-SubCell"/>
</dbReference>
<reference evidence="11" key="1">
    <citation type="submission" date="2017-01" db="EMBL/GenBank/DDBJ databases">
        <title>Genome sequence of Rouxiella sp. ERMR1:05.</title>
        <authorList>
            <person name="Kumar R."/>
            <person name="Singh D."/>
            <person name="Kumar S."/>
        </authorList>
    </citation>
    <scope>NUCLEOTIDE SEQUENCE [LARGE SCALE GENOMIC DNA]</scope>
    <source>
        <strain evidence="11">ERMR1:05</strain>
    </source>
</reference>
<sequence>MATDSEAQKVGLIPVTLMVSGNIMGSGVFLLPANLASTGGVAIYGWLVTIIGALALSMVYAKMSSLDDSPGGSYAYARRAFGPYLGYQTNLLYWLACWVGNIAMVVIGVGYLSYFFPILKEPLVLTFTCVAVLWLFVILNIVGAKMITRVQAVATVLALIPILAIAIFGWFWFKSDTYMEAWNVSGKSTFGAIQSTLSVTLWSFIGVESASVAAAVVKNPKRNVPIATVGGVLIAAVCYVLSTTAIMGMIPNAALQLSTSPFGDAARMAMGDTAGAIVTFCAAAGCLGSLGGWTLLASQTAKAAADDGLFPPIFAKVNEKGVPVKGLIVLGILMTIFQVSTISPDATAQFALVSSVSVIFTLVPYLYTCAALMLVGHGHLGNRAGMYGFITLIAFVYCVWAVVGSGAEEVMWSFVALMVITAMYSFNYNRRHKNAYPLGKPLELD</sequence>
<dbReference type="RefSeq" id="WP_104921234.1">
    <property type="nucleotide sequence ID" value="NZ_CP019062.1"/>
</dbReference>
<dbReference type="Pfam" id="PF13520">
    <property type="entry name" value="AA_permease_2"/>
    <property type="match status" value="1"/>
</dbReference>
<dbReference type="InterPro" id="IPR050367">
    <property type="entry name" value="APC_superfamily"/>
</dbReference>
<keyword evidence="11" id="KW-1185">Reference proteome</keyword>
<dbReference type="Gene3D" id="1.20.1740.10">
    <property type="entry name" value="Amino acid/polyamine transporter I"/>
    <property type="match status" value="1"/>
</dbReference>
<evidence type="ECO:0000313" key="11">
    <source>
        <dbReference type="Proteomes" id="UP000239197"/>
    </source>
</evidence>
<evidence type="ECO:0000256" key="2">
    <source>
        <dbReference type="ARBA" id="ARBA00008220"/>
    </source>
</evidence>
<dbReference type="InterPro" id="IPR002293">
    <property type="entry name" value="AA/rel_permease1"/>
</dbReference>
<feature type="transmembrane region" description="Helical" evidence="9">
    <location>
        <begin position="122"/>
        <end position="142"/>
    </location>
</feature>
<proteinExistence type="inferred from homology"/>
<dbReference type="EMBL" id="CP019062">
    <property type="protein sequence ID" value="AVF33660.1"/>
    <property type="molecule type" value="Genomic_DNA"/>
</dbReference>
<feature type="transmembrane region" description="Helical" evidence="9">
    <location>
        <begin position="326"/>
        <end position="344"/>
    </location>
</feature>
<evidence type="ECO:0000256" key="6">
    <source>
        <dbReference type="ARBA" id="ARBA00022989"/>
    </source>
</evidence>
<accession>A0A2L1UL46</accession>
<evidence type="ECO:0000256" key="3">
    <source>
        <dbReference type="ARBA" id="ARBA00021069"/>
    </source>
</evidence>
<organism evidence="10 11">
    <name type="scientific">Rahnella sikkimica</name>
    <dbReference type="NCBI Taxonomy" id="1805933"/>
    <lineage>
        <taxon>Bacteria</taxon>
        <taxon>Pseudomonadati</taxon>
        <taxon>Pseudomonadota</taxon>
        <taxon>Gammaproteobacteria</taxon>
        <taxon>Enterobacterales</taxon>
        <taxon>Yersiniaceae</taxon>
        <taxon>Rahnella</taxon>
    </lineage>
</organism>
<keyword evidence="5 9" id="KW-0812">Transmembrane</keyword>
<feature type="transmembrane region" description="Helical" evidence="9">
    <location>
        <begin position="154"/>
        <end position="173"/>
    </location>
</feature>
<evidence type="ECO:0000256" key="9">
    <source>
        <dbReference type="SAM" id="Phobius"/>
    </source>
</evidence>
<evidence type="ECO:0000256" key="1">
    <source>
        <dbReference type="ARBA" id="ARBA00004651"/>
    </source>
</evidence>
<feature type="transmembrane region" description="Helical" evidence="9">
    <location>
        <begin position="410"/>
        <end position="428"/>
    </location>
</feature>
<dbReference type="AlphaFoldDB" id="A0A2L1UL46"/>
<feature type="transmembrane region" description="Helical" evidence="9">
    <location>
        <begin position="274"/>
        <end position="296"/>
    </location>
</feature>
<evidence type="ECO:0000256" key="7">
    <source>
        <dbReference type="ARBA" id="ARBA00023136"/>
    </source>
</evidence>
<dbReference type="GO" id="GO:0022857">
    <property type="term" value="F:transmembrane transporter activity"/>
    <property type="evidence" value="ECO:0007669"/>
    <property type="project" value="InterPro"/>
</dbReference>